<dbReference type="InterPro" id="IPR007233">
    <property type="entry name" value="TRAPPC"/>
</dbReference>
<protein>
    <recommendedName>
        <fullName evidence="6">Trafficking protein particle complex subunit</fullName>
    </recommendedName>
</protein>
<dbReference type="Pfam" id="PF04099">
    <property type="entry name" value="Sybindin"/>
    <property type="match status" value="1"/>
</dbReference>
<dbReference type="SUPFAM" id="SSF64356">
    <property type="entry name" value="SNARE-like"/>
    <property type="match status" value="1"/>
</dbReference>
<proteinExistence type="inferred from homology"/>
<comment type="subcellular location">
    <subcellularLocation>
        <location evidence="6">Endoplasmic reticulum</location>
    </subcellularLocation>
    <subcellularLocation>
        <location evidence="6">Golgi apparatus</location>
        <location evidence="6">cis-Golgi network</location>
    </subcellularLocation>
</comment>
<organism evidence="7 8">
    <name type="scientific">Meganyctiphanes norvegica</name>
    <name type="common">Northern krill</name>
    <name type="synonym">Thysanopoda norvegica</name>
    <dbReference type="NCBI Taxonomy" id="48144"/>
    <lineage>
        <taxon>Eukaryota</taxon>
        <taxon>Metazoa</taxon>
        <taxon>Ecdysozoa</taxon>
        <taxon>Arthropoda</taxon>
        <taxon>Crustacea</taxon>
        <taxon>Multicrustacea</taxon>
        <taxon>Malacostraca</taxon>
        <taxon>Eumalacostraca</taxon>
        <taxon>Eucarida</taxon>
        <taxon>Euphausiacea</taxon>
        <taxon>Euphausiidae</taxon>
        <taxon>Meganyctiphanes</taxon>
    </lineage>
</organism>
<keyword evidence="3 6" id="KW-0931">ER-Golgi transport</keyword>
<evidence type="ECO:0000313" key="7">
    <source>
        <dbReference type="EMBL" id="CAL4069951.1"/>
    </source>
</evidence>
<accession>A0AAV2Q3L8</accession>
<feature type="non-terminal residue" evidence="7">
    <location>
        <position position="222"/>
    </location>
</feature>
<evidence type="ECO:0000256" key="4">
    <source>
        <dbReference type="ARBA" id="ARBA00023034"/>
    </source>
</evidence>
<dbReference type="InterPro" id="IPR011012">
    <property type="entry name" value="Longin-like_dom_sf"/>
</dbReference>
<sequence length="222" mass="26136">MFRAIHFKIGEISDNYRQQVAVSSKISAVELYIADRRQRDDNELNSGRTFERTFGRIFGRTFGRILYNYKLYFIVLNMTIYNLYMFDRDGTLLYYGEWNRHKQAGMSRDENNSSCRGVILSVYMFYIHVSPTDVKEGFLSYCTNKYRLNLYESPSRIKFILNTDIHAQGVKELLHQIYTQVYVEYVVYNPMCKLGTPIESELFAAKLDETIKQSPLYVSRSS</sequence>
<comment type="subunit">
    <text evidence="6">Part of the multisubunit transport protein particle (TRAPP) complex.</text>
</comment>
<dbReference type="GO" id="GO:0006888">
    <property type="term" value="P:endoplasmic reticulum to Golgi vesicle-mediated transport"/>
    <property type="evidence" value="ECO:0007669"/>
    <property type="project" value="UniProtKB-UniRule"/>
</dbReference>
<keyword evidence="1 6" id="KW-0813">Transport</keyword>
<gene>
    <name evidence="7" type="ORF">MNOR_LOCUS8135</name>
</gene>
<evidence type="ECO:0000256" key="6">
    <source>
        <dbReference type="RuleBase" id="RU366065"/>
    </source>
</evidence>
<dbReference type="PANTHER" id="PTHR23249">
    <property type="entry name" value="TRAFFICKING PROTEIN PARTICLE COMPLEX SUBUNIT"/>
    <property type="match status" value="1"/>
</dbReference>
<comment type="caution">
    <text evidence="7">The sequence shown here is derived from an EMBL/GenBank/DDBJ whole genome shotgun (WGS) entry which is preliminary data.</text>
</comment>
<keyword evidence="4 6" id="KW-0333">Golgi apparatus</keyword>
<dbReference type="EMBL" id="CAXKWB010003717">
    <property type="protein sequence ID" value="CAL4069951.1"/>
    <property type="molecule type" value="Genomic_DNA"/>
</dbReference>
<dbReference type="PANTHER" id="PTHR23249:SF16">
    <property type="entry name" value="TRAFFICKING PROTEIN PARTICLE COMPLEX SUBUNIT 1"/>
    <property type="match status" value="1"/>
</dbReference>
<dbReference type="CDD" id="cd14855">
    <property type="entry name" value="TRAPPC1_MUM2"/>
    <property type="match status" value="1"/>
</dbReference>
<evidence type="ECO:0000256" key="5">
    <source>
        <dbReference type="ARBA" id="ARBA00038167"/>
    </source>
</evidence>
<evidence type="ECO:0000256" key="3">
    <source>
        <dbReference type="ARBA" id="ARBA00022892"/>
    </source>
</evidence>
<dbReference type="AlphaFoldDB" id="A0AAV2Q3L8"/>
<dbReference type="GO" id="GO:0030008">
    <property type="term" value="C:TRAPP complex"/>
    <property type="evidence" value="ECO:0007669"/>
    <property type="project" value="UniProtKB-UniRule"/>
</dbReference>
<evidence type="ECO:0000256" key="1">
    <source>
        <dbReference type="ARBA" id="ARBA00022448"/>
    </source>
</evidence>
<evidence type="ECO:0000256" key="2">
    <source>
        <dbReference type="ARBA" id="ARBA00022824"/>
    </source>
</evidence>
<dbReference type="Proteomes" id="UP001497623">
    <property type="component" value="Unassembled WGS sequence"/>
</dbReference>
<dbReference type="GO" id="GO:0005783">
    <property type="term" value="C:endoplasmic reticulum"/>
    <property type="evidence" value="ECO:0007669"/>
    <property type="project" value="UniProtKB-SubCell"/>
</dbReference>
<reference evidence="7 8" key="1">
    <citation type="submission" date="2024-05" db="EMBL/GenBank/DDBJ databases">
        <authorList>
            <person name="Wallberg A."/>
        </authorList>
    </citation>
    <scope>NUCLEOTIDE SEQUENCE [LARGE SCALE GENOMIC DNA]</scope>
</reference>
<keyword evidence="2 6" id="KW-0256">Endoplasmic reticulum</keyword>
<name>A0AAV2Q3L8_MEGNR</name>
<comment type="similarity">
    <text evidence="5">Belongs to the TRAPP small subunits family. BET5 subfamily.</text>
</comment>
<dbReference type="Gene3D" id="3.30.450.70">
    <property type="match status" value="1"/>
</dbReference>
<dbReference type="SMART" id="SM01399">
    <property type="entry name" value="Sybindin"/>
    <property type="match status" value="1"/>
</dbReference>
<evidence type="ECO:0000313" key="8">
    <source>
        <dbReference type="Proteomes" id="UP001497623"/>
    </source>
</evidence>
<dbReference type="GO" id="GO:0005794">
    <property type="term" value="C:Golgi apparatus"/>
    <property type="evidence" value="ECO:0007669"/>
    <property type="project" value="UniProtKB-SubCell"/>
</dbReference>
<keyword evidence="8" id="KW-1185">Reference proteome</keyword>